<dbReference type="InterPro" id="IPR003615">
    <property type="entry name" value="HNH_nuc"/>
</dbReference>
<reference evidence="3 4" key="1">
    <citation type="journal article" date="2019" name="Appl. Microbiol. Biotechnol.">
        <title>Differential efficiency of wild type rhizogenic strains for rol gene transformation of plants.</title>
        <authorList>
            <person name="Desmet S."/>
            <person name="De Keyser E."/>
            <person name="Van Vaerenbergh J."/>
            <person name="Baeyen S."/>
            <person name="Van Huylenbroeck J."/>
            <person name="Geelen D."/>
            <person name="Dhooghe E."/>
        </authorList>
    </citation>
    <scope>NUCLEOTIDE SEQUENCE [LARGE SCALE GENOMIC DNA]</scope>
    <source>
        <strain evidence="3 4">GBBC3284</strain>
    </source>
</reference>
<organism evidence="3 4">
    <name type="scientific">Rhizobium rhizogenes</name>
    <name type="common">Agrobacterium rhizogenes</name>
    <dbReference type="NCBI Taxonomy" id="359"/>
    <lineage>
        <taxon>Bacteria</taxon>
        <taxon>Pseudomonadati</taxon>
        <taxon>Pseudomonadota</taxon>
        <taxon>Alphaproteobacteria</taxon>
        <taxon>Hyphomicrobiales</taxon>
        <taxon>Rhizobiaceae</taxon>
        <taxon>Rhizobium/Agrobacterium group</taxon>
        <taxon>Rhizobium</taxon>
    </lineage>
</organism>
<dbReference type="OrthoDB" id="529575at2"/>
<keyword evidence="3" id="KW-0378">Hydrolase</keyword>
<dbReference type="AlphaFoldDB" id="A0A546XNI1"/>
<feature type="region of interest" description="Disordered" evidence="1">
    <location>
        <begin position="1"/>
        <end position="28"/>
    </location>
</feature>
<proteinExistence type="predicted"/>
<name>A0A546XNI1_RHIRH</name>
<protein>
    <submittedName>
        <fullName evidence="3">HNH endonuclease</fullName>
    </submittedName>
</protein>
<keyword evidence="3" id="KW-0255">Endonuclease</keyword>
<accession>A0A546XNI1</accession>
<gene>
    <name evidence="3" type="ORF">EXN68_00910</name>
</gene>
<comment type="caution">
    <text evidence="3">The sequence shown here is derived from an EMBL/GenBank/DDBJ whole genome shotgun (WGS) entry which is preliminary data.</text>
</comment>
<sequence length="285" mass="32469">MEEFPQLPVSIPDWREPSHPFSRGQNPKFYTPETLGDKALGKTARTDFFEKVFVGLFWKLGAPVPYAFRTIDGEVRSLDAGCIKFLANRGSEHIHFHLSSDRTILAATPGPRLLSRLELLRRELVRRVSPGPLPLLSGLDFNLADPVDERRRTESLNVVREGQRDFRKQVLLAWKRCAVTRSRTSAVVEAAHLFRYLGPKTNDVRNGIALRADVHVLFDKQLIGFEPINNRLKVVVSKRIARSEYAAHDGLLVNAINDEASRPDPDILLYRFEEFRKAEESRGPY</sequence>
<evidence type="ECO:0000313" key="4">
    <source>
        <dbReference type="Proteomes" id="UP000315434"/>
    </source>
</evidence>
<dbReference type="GO" id="GO:0004519">
    <property type="term" value="F:endonuclease activity"/>
    <property type="evidence" value="ECO:0007669"/>
    <property type="project" value="UniProtKB-KW"/>
</dbReference>
<feature type="domain" description="HNH nuclease" evidence="2">
    <location>
        <begin position="177"/>
        <end position="226"/>
    </location>
</feature>
<dbReference type="Pfam" id="PF13391">
    <property type="entry name" value="HNH_2"/>
    <property type="match status" value="1"/>
</dbReference>
<dbReference type="Proteomes" id="UP000315434">
    <property type="component" value="Unassembled WGS sequence"/>
</dbReference>
<evidence type="ECO:0000313" key="3">
    <source>
        <dbReference type="EMBL" id="TRB02296.1"/>
    </source>
</evidence>
<keyword evidence="3" id="KW-0540">Nuclease</keyword>
<dbReference type="EMBL" id="SGNY01000001">
    <property type="protein sequence ID" value="TRB02296.1"/>
    <property type="molecule type" value="Genomic_DNA"/>
</dbReference>
<evidence type="ECO:0000259" key="2">
    <source>
        <dbReference type="Pfam" id="PF13391"/>
    </source>
</evidence>
<evidence type="ECO:0000256" key="1">
    <source>
        <dbReference type="SAM" id="MobiDB-lite"/>
    </source>
</evidence>